<evidence type="ECO:0000313" key="4">
    <source>
        <dbReference type="Proteomes" id="UP000178851"/>
    </source>
</evidence>
<protein>
    <recommendedName>
        <fullName evidence="5">Addiction module toxin RelE</fullName>
    </recommendedName>
</protein>
<evidence type="ECO:0000256" key="2">
    <source>
        <dbReference type="ARBA" id="ARBA00022649"/>
    </source>
</evidence>
<dbReference type="Proteomes" id="UP000178851">
    <property type="component" value="Unassembled WGS sequence"/>
</dbReference>
<dbReference type="PANTHER" id="PTHR35601:SF1">
    <property type="entry name" value="TOXIN RELE"/>
    <property type="match status" value="1"/>
</dbReference>
<dbReference type="PANTHER" id="PTHR35601">
    <property type="entry name" value="TOXIN RELE"/>
    <property type="match status" value="1"/>
</dbReference>
<dbReference type="Pfam" id="PF05016">
    <property type="entry name" value="ParE_toxin"/>
    <property type="match status" value="1"/>
</dbReference>
<dbReference type="AlphaFoldDB" id="A0A1F7YJV0"/>
<reference evidence="3 4" key="1">
    <citation type="journal article" date="2016" name="Nat. Commun.">
        <title>Thousands of microbial genomes shed light on interconnected biogeochemical processes in an aquifer system.</title>
        <authorList>
            <person name="Anantharaman K."/>
            <person name="Brown C.T."/>
            <person name="Hug L.A."/>
            <person name="Sharon I."/>
            <person name="Castelle C.J."/>
            <person name="Probst A.J."/>
            <person name="Thomas B.C."/>
            <person name="Singh A."/>
            <person name="Wilkins M.J."/>
            <person name="Karaoz U."/>
            <person name="Brodie E.L."/>
            <person name="Williams K.H."/>
            <person name="Hubbard S.S."/>
            <person name="Banfield J.F."/>
        </authorList>
    </citation>
    <scope>NUCLEOTIDE SEQUENCE [LARGE SCALE GENOMIC DNA]</scope>
</reference>
<dbReference type="EMBL" id="MGGI01000010">
    <property type="protein sequence ID" value="OGM26878.1"/>
    <property type="molecule type" value="Genomic_DNA"/>
</dbReference>
<evidence type="ECO:0000313" key="3">
    <source>
        <dbReference type="EMBL" id="OGM26878.1"/>
    </source>
</evidence>
<dbReference type="SUPFAM" id="SSF143011">
    <property type="entry name" value="RelE-like"/>
    <property type="match status" value="1"/>
</dbReference>
<comment type="caution">
    <text evidence="3">The sequence shown here is derived from an EMBL/GenBank/DDBJ whole genome shotgun (WGS) entry which is preliminary data.</text>
</comment>
<dbReference type="InterPro" id="IPR035093">
    <property type="entry name" value="RelE/ParE_toxin_dom_sf"/>
</dbReference>
<keyword evidence="2" id="KW-1277">Toxin-antitoxin system</keyword>
<gene>
    <name evidence="3" type="ORF">A2627_05730</name>
</gene>
<comment type="similarity">
    <text evidence="1">Belongs to the RelE toxin family.</text>
</comment>
<sequence length="83" mass="9515">MFEIVLTSKAKRGLKNLSKQHKEVVGLIFEDLKEDPAIGKSLTRELTGKFSLRVGVLRIIYKINRKDNIIHIITVGHRSIIYN</sequence>
<dbReference type="Gene3D" id="3.30.2310.20">
    <property type="entry name" value="RelE-like"/>
    <property type="match status" value="1"/>
</dbReference>
<proteinExistence type="inferred from homology"/>
<evidence type="ECO:0000256" key="1">
    <source>
        <dbReference type="ARBA" id="ARBA00006226"/>
    </source>
</evidence>
<name>A0A1F7YJV0_9BACT</name>
<organism evidence="3 4">
    <name type="scientific">Candidatus Woesebacteria bacterium RIFCSPHIGHO2_01_FULL_39_28</name>
    <dbReference type="NCBI Taxonomy" id="1802496"/>
    <lineage>
        <taxon>Bacteria</taxon>
        <taxon>Candidatus Woeseibacteriota</taxon>
    </lineage>
</organism>
<dbReference type="InterPro" id="IPR007712">
    <property type="entry name" value="RelE/ParE_toxin"/>
</dbReference>
<accession>A0A1F7YJV0</accession>
<evidence type="ECO:0008006" key="5">
    <source>
        <dbReference type="Google" id="ProtNLM"/>
    </source>
</evidence>